<gene>
    <name evidence="2" type="primary">jg13489</name>
    <name evidence="2" type="ORF">PAEG_LOCUS5291</name>
</gene>
<proteinExistence type="predicted"/>
<reference evidence="2" key="1">
    <citation type="submission" date="2022-03" db="EMBL/GenBank/DDBJ databases">
        <authorList>
            <person name="Lindestad O."/>
        </authorList>
    </citation>
    <scope>NUCLEOTIDE SEQUENCE</scope>
</reference>
<evidence type="ECO:0000256" key="1">
    <source>
        <dbReference type="SAM" id="MobiDB-lite"/>
    </source>
</evidence>
<dbReference type="AlphaFoldDB" id="A0A8S4QSD2"/>
<protein>
    <submittedName>
        <fullName evidence="2">Jg13489 protein</fullName>
    </submittedName>
</protein>
<accession>A0A8S4QSD2</accession>
<evidence type="ECO:0000313" key="3">
    <source>
        <dbReference type="Proteomes" id="UP000838756"/>
    </source>
</evidence>
<dbReference type="Proteomes" id="UP000838756">
    <property type="component" value="Unassembled WGS sequence"/>
</dbReference>
<organism evidence="2 3">
    <name type="scientific">Pararge aegeria aegeria</name>
    <dbReference type="NCBI Taxonomy" id="348720"/>
    <lineage>
        <taxon>Eukaryota</taxon>
        <taxon>Metazoa</taxon>
        <taxon>Ecdysozoa</taxon>
        <taxon>Arthropoda</taxon>
        <taxon>Hexapoda</taxon>
        <taxon>Insecta</taxon>
        <taxon>Pterygota</taxon>
        <taxon>Neoptera</taxon>
        <taxon>Endopterygota</taxon>
        <taxon>Lepidoptera</taxon>
        <taxon>Glossata</taxon>
        <taxon>Ditrysia</taxon>
        <taxon>Papilionoidea</taxon>
        <taxon>Nymphalidae</taxon>
        <taxon>Satyrinae</taxon>
        <taxon>Satyrini</taxon>
        <taxon>Parargina</taxon>
        <taxon>Pararge</taxon>
    </lineage>
</organism>
<dbReference type="EMBL" id="CAKXAJ010018003">
    <property type="protein sequence ID" value="CAH2217379.1"/>
    <property type="molecule type" value="Genomic_DNA"/>
</dbReference>
<keyword evidence="3" id="KW-1185">Reference proteome</keyword>
<sequence>LSVYAAHHEARADTGTRAAAPLPRAGPAAHAQCVPRSPAIQSILTATRLPCGTAPATPGGSADESIPHASTQALAALSF</sequence>
<feature type="compositionally biased region" description="Basic and acidic residues" evidence="1">
    <location>
        <begin position="1"/>
        <end position="14"/>
    </location>
</feature>
<comment type="caution">
    <text evidence="2">The sequence shown here is derived from an EMBL/GenBank/DDBJ whole genome shotgun (WGS) entry which is preliminary data.</text>
</comment>
<feature type="region of interest" description="Disordered" evidence="1">
    <location>
        <begin position="1"/>
        <end position="23"/>
    </location>
</feature>
<name>A0A8S4QSD2_9NEOP</name>
<evidence type="ECO:0000313" key="2">
    <source>
        <dbReference type="EMBL" id="CAH2217379.1"/>
    </source>
</evidence>
<feature type="non-terminal residue" evidence="2">
    <location>
        <position position="1"/>
    </location>
</feature>